<evidence type="ECO:0000256" key="1">
    <source>
        <dbReference type="SAM" id="SignalP"/>
    </source>
</evidence>
<evidence type="ECO:0000313" key="2">
    <source>
        <dbReference type="EMBL" id="BFO70819.1"/>
    </source>
</evidence>
<feature type="signal peptide" evidence="1">
    <location>
        <begin position="1"/>
        <end position="20"/>
    </location>
</feature>
<dbReference type="AlphaFoldDB" id="A0AB33IUC4"/>
<reference evidence="2" key="1">
    <citation type="submission" date="2024-07" db="EMBL/GenBank/DDBJ databases">
        <title>Complete genome sequence of Prevotella sp. YM-2024 GTC17253.</title>
        <authorList>
            <person name="Hayashi M."/>
            <person name="Muto Y."/>
            <person name="Tanaka K."/>
            <person name="Niwa H."/>
        </authorList>
    </citation>
    <scope>NUCLEOTIDE SEQUENCE</scope>
    <source>
        <strain evidence="2">GTC17253</strain>
    </source>
</reference>
<sequence length="330" mass="38381">MMNKQILFLLLFTLLAVSCSDEKLSTDSVVDSYRGQHEETELDTWIYKHITKPYNIAVEYRWDRNYAQAESYTYPPKSDKVKAVLETIKYLWLETYTQPNIGGPDFMKGKAPIRIYMFGGKNLDANGVELICNANAAATEMYIYNVNTFDPANSEKIFILMRSVHHQFAKRLMDIFPYNRDAFMSISQRRYTFASDVIASAIRNTLDPHERFGLNDYASNNAFFTFHSFFSPTDDFAEIISSIITNTPADIKKAELNAKKPYSYEENEDEEIKNQYKKEAEQAYKEFVEKKMFVEQYFEKNVGIKLSRLQLVSLKRMGDFVKKNNKSKVS</sequence>
<protein>
    <submittedName>
        <fullName evidence="2">Zinc-binding metallopeptidase</fullName>
    </submittedName>
</protein>
<organism evidence="2">
    <name type="scientific">Prevotella sp. GTC17253</name>
    <dbReference type="NCBI Taxonomy" id="3236793"/>
    <lineage>
        <taxon>Bacteria</taxon>
        <taxon>Pseudomonadati</taxon>
        <taxon>Bacteroidota</taxon>
        <taxon>Bacteroidia</taxon>
        <taxon>Bacteroidales</taxon>
        <taxon>Prevotellaceae</taxon>
        <taxon>Prevotella</taxon>
    </lineage>
</organism>
<dbReference type="InterPro" id="IPR030890">
    <property type="entry name" value="LP_HExxH_w_TonB"/>
</dbReference>
<dbReference type="NCBIfam" id="TIGR04549">
    <property type="entry name" value="LP_HExxH_w_tonB"/>
    <property type="match status" value="1"/>
</dbReference>
<accession>A0AB33IUC4</accession>
<dbReference type="EMBL" id="AP035785">
    <property type="protein sequence ID" value="BFO70819.1"/>
    <property type="molecule type" value="Genomic_DNA"/>
</dbReference>
<keyword evidence="1" id="KW-0732">Signal</keyword>
<proteinExistence type="predicted"/>
<name>A0AB33IUC4_9BACT</name>
<gene>
    <name evidence="2" type="ORF">GTC17253_07850</name>
</gene>
<dbReference type="Gene3D" id="3.40.390.70">
    <property type="match status" value="1"/>
</dbReference>
<dbReference type="PROSITE" id="PS51257">
    <property type="entry name" value="PROKAR_LIPOPROTEIN"/>
    <property type="match status" value="1"/>
</dbReference>
<feature type="chain" id="PRO_5044206975" evidence="1">
    <location>
        <begin position="21"/>
        <end position="330"/>
    </location>
</feature>
<dbReference type="Pfam" id="PF15890">
    <property type="entry name" value="Peptidase_Mx1"/>
    <property type="match status" value="1"/>
</dbReference>